<evidence type="ECO:0008006" key="8">
    <source>
        <dbReference type="Google" id="ProtNLM"/>
    </source>
</evidence>
<keyword evidence="5" id="KW-0325">Glycoprotein</keyword>
<reference evidence="6 7" key="1">
    <citation type="submission" date="2015-07" db="EMBL/GenBank/DDBJ databases">
        <title>Comparative genomics of the Sigatoka disease complex on banana suggests a link between parallel evolutionary changes in Pseudocercospora fijiensis and Pseudocercospora eumusae and increased virulence on the banana host.</title>
        <authorList>
            <person name="Chang T.-C."/>
            <person name="Salvucci A."/>
            <person name="Crous P.W."/>
            <person name="Stergiopoulos I."/>
        </authorList>
    </citation>
    <scope>NUCLEOTIDE SEQUENCE [LARGE SCALE GENOMIC DNA]</scope>
    <source>
        <strain evidence="6 7">CBS 114824</strain>
    </source>
</reference>
<evidence type="ECO:0000256" key="3">
    <source>
        <dbReference type="ARBA" id="ARBA00022670"/>
    </source>
</evidence>
<evidence type="ECO:0000313" key="6">
    <source>
        <dbReference type="EMBL" id="KXS95057.1"/>
    </source>
</evidence>
<dbReference type="STRING" id="321146.A0A139GXW7"/>
<dbReference type="Gene3D" id="3.40.50.1820">
    <property type="entry name" value="alpha/beta hydrolase"/>
    <property type="match status" value="2"/>
</dbReference>
<dbReference type="AlphaFoldDB" id="A0A139GXW7"/>
<gene>
    <name evidence="6" type="ORF">AC578_3887</name>
</gene>
<evidence type="ECO:0000256" key="5">
    <source>
        <dbReference type="ARBA" id="ARBA00023180"/>
    </source>
</evidence>
<dbReference type="GO" id="GO:0004185">
    <property type="term" value="F:serine-type carboxypeptidase activity"/>
    <property type="evidence" value="ECO:0007669"/>
    <property type="project" value="InterPro"/>
</dbReference>
<accession>A0A139GXW7</accession>
<keyword evidence="7" id="KW-1185">Reference proteome</keyword>
<comment type="caution">
    <text evidence="6">The sequence shown here is derived from an EMBL/GenBank/DDBJ whole genome shotgun (WGS) entry which is preliminary data.</text>
</comment>
<keyword evidence="2" id="KW-0121">Carboxypeptidase</keyword>
<evidence type="ECO:0000256" key="4">
    <source>
        <dbReference type="ARBA" id="ARBA00022801"/>
    </source>
</evidence>
<dbReference type="SUPFAM" id="SSF53474">
    <property type="entry name" value="alpha/beta-Hydrolases"/>
    <property type="match status" value="1"/>
</dbReference>
<proteinExistence type="inferred from homology"/>
<comment type="similarity">
    <text evidence="1">Belongs to the peptidase S10 family.</text>
</comment>
<protein>
    <recommendedName>
        <fullName evidence="8">Carboxypeptidase</fullName>
    </recommendedName>
</protein>
<evidence type="ECO:0000256" key="2">
    <source>
        <dbReference type="ARBA" id="ARBA00022645"/>
    </source>
</evidence>
<evidence type="ECO:0000256" key="1">
    <source>
        <dbReference type="ARBA" id="ARBA00009431"/>
    </source>
</evidence>
<dbReference type="OrthoDB" id="443318at2759"/>
<dbReference type="Proteomes" id="UP000070133">
    <property type="component" value="Unassembled WGS sequence"/>
</dbReference>
<dbReference type="GO" id="GO:0006508">
    <property type="term" value="P:proteolysis"/>
    <property type="evidence" value="ECO:0007669"/>
    <property type="project" value="UniProtKB-KW"/>
</dbReference>
<sequence length="421" mass="46393">MYSELNERGLSLGLSSIAVWVGFAVLGKPQDRGYQLHQERERRAAQTRTQHAAHRDFTIAAPLLPMLATQYHFCDSNVLVASINTCFRFFQARKDPLNSPLLIWINGGPGGSSSGTPLGSSGSCRVNPDGNSTFLNEWSRNRSTNMLYVDQASSQRERNLLNDTSPEQNTTLAVGLWPSTDTSLILDSGCIDLPVFCFSYPEMAVNNTYGILGVNATILANMTDNLHKPGGRLDQAYQCGNISERDDPLTIGINETVNDVCFRAGKFCDDWVQCAFSNPRRSFSDITVPSALSQTPPFSRACLQRPHVQEGLGGEGDFARPGWNRKLAYLWQRGIKVAFVYGDKDYICKWIGGEAVSLAIDYTGTAKCHAAGYAKIVDNDSYIGGQVRQYDYLSFSGVFQTGHGIAGQRYWCFCAPSLLHS</sequence>
<dbReference type="InterPro" id="IPR029058">
    <property type="entry name" value="AB_hydrolase_fold"/>
</dbReference>
<dbReference type="InterPro" id="IPR001563">
    <property type="entry name" value="Peptidase_S10"/>
</dbReference>
<organism evidence="6 7">
    <name type="scientific">Pseudocercospora eumusae</name>
    <dbReference type="NCBI Taxonomy" id="321146"/>
    <lineage>
        <taxon>Eukaryota</taxon>
        <taxon>Fungi</taxon>
        <taxon>Dikarya</taxon>
        <taxon>Ascomycota</taxon>
        <taxon>Pezizomycotina</taxon>
        <taxon>Dothideomycetes</taxon>
        <taxon>Dothideomycetidae</taxon>
        <taxon>Mycosphaerellales</taxon>
        <taxon>Mycosphaerellaceae</taxon>
        <taxon>Pseudocercospora</taxon>
    </lineage>
</organism>
<dbReference type="Pfam" id="PF00450">
    <property type="entry name" value="Peptidase_S10"/>
    <property type="match status" value="2"/>
</dbReference>
<dbReference type="EMBL" id="LFZN01000237">
    <property type="protein sequence ID" value="KXS95057.1"/>
    <property type="molecule type" value="Genomic_DNA"/>
</dbReference>
<keyword evidence="3" id="KW-0645">Protease</keyword>
<name>A0A139GXW7_9PEZI</name>
<evidence type="ECO:0000313" key="7">
    <source>
        <dbReference type="Proteomes" id="UP000070133"/>
    </source>
</evidence>
<keyword evidence="4" id="KW-0378">Hydrolase</keyword>